<comment type="caution">
    <text evidence="1">The sequence shown here is derived from an EMBL/GenBank/DDBJ whole genome shotgun (WGS) entry which is preliminary data.</text>
</comment>
<keyword evidence="2" id="KW-1185">Reference proteome</keyword>
<sequence>MLGLKASPSRRRLSITIVVNAFEEFIKSLVTEDAVEDYQASLNE</sequence>
<dbReference type="Proteomes" id="UP001500631">
    <property type="component" value="Unassembled WGS sequence"/>
</dbReference>
<evidence type="ECO:0008006" key="3">
    <source>
        <dbReference type="Google" id="ProtNLM"/>
    </source>
</evidence>
<evidence type="ECO:0000313" key="1">
    <source>
        <dbReference type="EMBL" id="GAA5103275.1"/>
    </source>
</evidence>
<name>A0ABP9MYR2_9GAMM</name>
<gene>
    <name evidence="1" type="ORF">GCM10023338_21590</name>
</gene>
<dbReference type="RefSeq" id="WP_281249128.1">
    <property type="nucleotide sequence ID" value="NZ_MVDO01000199.1"/>
</dbReference>
<proteinExistence type="predicted"/>
<protein>
    <recommendedName>
        <fullName evidence="3">Integrase</fullName>
    </recommendedName>
</protein>
<evidence type="ECO:0000313" key="2">
    <source>
        <dbReference type="Proteomes" id="UP001500631"/>
    </source>
</evidence>
<organism evidence="1 2">
    <name type="scientific">Wohlfahrtiimonas larvae</name>
    <dbReference type="NCBI Taxonomy" id="1157986"/>
    <lineage>
        <taxon>Bacteria</taxon>
        <taxon>Pseudomonadati</taxon>
        <taxon>Pseudomonadota</taxon>
        <taxon>Gammaproteobacteria</taxon>
        <taxon>Cardiobacteriales</taxon>
        <taxon>Ignatzschineriaceae</taxon>
        <taxon>Wohlfahrtiimonas</taxon>
    </lineage>
</organism>
<reference evidence="2" key="1">
    <citation type="journal article" date="2019" name="Int. J. Syst. Evol. Microbiol.">
        <title>The Global Catalogue of Microorganisms (GCM) 10K type strain sequencing project: providing services to taxonomists for standard genome sequencing and annotation.</title>
        <authorList>
            <consortium name="The Broad Institute Genomics Platform"/>
            <consortium name="The Broad Institute Genome Sequencing Center for Infectious Disease"/>
            <person name="Wu L."/>
            <person name="Ma J."/>
        </authorList>
    </citation>
    <scope>NUCLEOTIDE SEQUENCE [LARGE SCALE GENOMIC DNA]</scope>
    <source>
        <strain evidence="2">JCM 18424</strain>
    </source>
</reference>
<accession>A0ABP9MYR2</accession>
<dbReference type="EMBL" id="BAABKE010000008">
    <property type="protein sequence ID" value="GAA5103275.1"/>
    <property type="molecule type" value="Genomic_DNA"/>
</dbReference>